<protein>
    <submittedName>
        <fullName evidence="2">HNH endonuclease</fullName>
    </submittedName>
</protein>
<keyword evidence="2" id="KW-0255">Endonuclease</keyword>
<dbReference type="STRING" id="1144750.SAMN05443431_10817"/>
<dbReference type="InterPro" id="IPR003615">
    <property type="entry name" value="HNH_nuc"/>
</dbReference>
<dbReference type="Gene3D" id="3.90.75.20">
    <property type="match status" value="1"/>
</dbReference>
<sequence>MIRNFYNETWKPVIFDQIISEQIKFKISNLGRLCKVVDGVDVLIEKPYPINGYSTIPVFKKDGKRTARYIHKLVAQHHLEKPEDAKFVLHLDYDKSNNIIENLKWATKREKEVHQFNNPHYKTRKKVIPTSKLTETEVIRLKKRLFDPKRRTRLKILARQFGVSEMQLHRIKTGENWGHVKI</sequence>
<accession>A0A1I3RJE4</accession>
<reference evidence="3" key="1">
    <citation type="submission" date="2016-10" db="EMBL/GenBank/DDBJ databases">
        <authorList>
            <person name="Varghese N."/>
            <person name="Submissions S."/>
        </authorList>
    </citation>
    <scope>NUCLEOTIDE SEQUENCE [LARGE SCALE GENOMIC DNA]</scope>
    <source>
        <strain evidence="3">DSM 28881</strain>
    </source>
</reference>
<dbReference type="InterPro" id="IPR044925">
    <property type="entry name" value="His-Me_finger_sf"/>
</dbReference>
<gene>
    <name evidence="2" type="ORF">SAMN05443431_10817</name>
</gene>
<dbReference type="EMBL" id="FORM01000008">
    <property type="protein sequence ID" value="SFJ46703.1"/>
    <property type="molecule type" value="Genomic_DNA"/>
</dbReference>
<name>A0A1I3RJE4_9FLAO</name>
<keyword evidence="2" id="KW-0378">Hydrolase</keyword>
<organism evidence="2 3">
    <name type="scientific">Olleya namhaensis</name>
    <dbReference type="NCBI Taxonomy" id="1144750"/>
    <lineage>
        <taxon>Bacteria</taxon>
        <taxon>Pseudomonadati</taxon>
        <taxon>Bacteroidota</taxon>
        <taxon>Flavobacteriia</taxon>
        <taxon>Flavobacteriales</taxon>
        <taxon>Flavobacteriaceae</taxon>
    </lineage>
</organism>
<keyword evidence="3" id="KW-1185">Reference proteome</keyword>
<dbReference type="SUPFAM" id="SSF54060">
    <property type="entry name" value="His-Me finger endonucleases"/>
    <property type="match status" value="1"/>
</dbReference>
<evidence type="ECO:0000313" key="3">
    <source>
        <dbReference type="Proteomes" id="UP000199559"/>
    </source>
</evidence>
<dbReference type="Proteomes" id="UP000199559">
    <property type="component" value="Unassembled WGS sequence"/>
</dbReference>
<proteinExistence type="predicted"/>
<keyword evidence="2" id="KW-0540">Nuclease</keyword>
<dbReference type="GO" id="GO:0004519">
    <property type="term" value="F:endonuclease activity"/>
    <property type="evidence" value="ECO:0007669"/>
    <property type="project" value="UniProtKB-KW"/>
</dbReference>
<dbReference type="RefSeq" id="WP_090841199.1">
    <property type="nucleotide sequence ID" value="NZ_FORM01000008.1"/>
</dbReference>
<dbReference type="Pfam" id="PF13392">
    <property type="entry name" value="HNH_3"/>
    <property type="match status" value="1"/>
</dbReference>
<evidence type="ECO:0000259" key="1">
    <source>
        <dbReference type="Pfam" id="PF13392"/>
    </source>
</evidence>
<dbReference type="AlphaFoldDB" id="A0A1I3RJE4"/>
<evidence type="ECO:0000313" key="2">
    <source>
        <dbReference type="EMBL" id="SFJ46703.1"/>
    </source>
</evidence>
<feature type="domain" description="HNH nuclease" evidence="1">
    <location>
        <begin position="68"/>
        <end position="111"/>
    </location>
</feature>